<dbReference type="PANTHER" id="PTHR11014">
    <property type="entry name" value="PEPTIDASE M20 FAMILY MEMBER"/>
    <property type="match status" value="1"/>
</dbReference>
<proteinExistence type="inferred from homology"/>
<dbReference type="InterPro" id="IPR011650">
    <property type="entry name" value="Peptidase_M20_dimer"/>
</dbReference>
<organism evidence="5">
    <name type="scientific">Eucalyptus grandis</name>
    <name type="common">Flooded gum</name>
    <dbReference type="NCBI Taxonomy" id="71139"/>
    <lineage>
        <taxon>Eukaryota</taxon>
        <taxon>Viridiplantae</taxon>
        <taxon>Streptophyta</taxon>
        <taxon>Embryophyta</taxon>
        <taxon>Tracheophyta</taxon>
        <taxon>Spermatophyta</taxon>
        <taxon>Magnoliopsida</taxon>
        <taxon>eudicotyledons</taxon>
        <taxon>Gunneridae</taxon>
        <taxon>Pentapetalae</taxon>
        <taxon>rosids</taxon>
        <taxon>malvids</taxon>
        <taxon>Myrtales</taxon>
        <taxon>Myrtaceae</taxon>
        <taxon>Myrtoideae</taxon>
        <taxon>Eucalypteae</taxon>
        <taxon>Eucalyptus</taxon>
    </lineage>
</organism>
<dbReference type="InterPro" id="IPR017439">
    <property type="entry name" value="Amidohydrolase"/>
</dbReference>
<dbReference type="NCBIfam" id="TIGR01891">
    <property type="entry name" value="amidohydrolases"/>
    <property type="match status" value="1"/>
</dbReference>
<sequence>MVPTLEPGTRPRITAKELVEWEHKSKNDGKMQAFGHDAHATMLLGAARLVSSKKDSLKGTIKLIFQPREEGHAGAYHTLREGALDQLQAIFGLHVLPHLETGSISSRPGPMLAGAGRFLVTIQGKGGYAASPHLTVDPVLAAASAITALQHIISRETDPLEARVITVGFIEGGQALNVIPEMVRFGGTFRSMTSDGLYSLKERIKKVIELQAAMHRCNATVSFMEEKMRPYPATVNDEAMYRHAKGTAFFMIGVKNTTLGSDKALHSPYFFLDEEVLPIGAALHVVVAISYLDGHASGI</sequence>
<dbReference type="SUPFAM" id="SSF55031">
    <property type="entry name" value="Bacterial exopeptidase dimerisation domain"/>
    <property type="match status" value="1"/>
</dbReference>
<keyword evidence="2" id="KW-0378">Hydrolase</keyword>
<dbReference type="SUPFAM" id="SSF53187">
    <property type="entry name" value="Zn-dependent exopeptidases"/>
    <property type="match status" value="1"/>
</dbReference>
<dbReference type="OMA" id="SSAHHCT"/>
<dbReference type="Gramene" id="KCW48986">
    <property type="protein sequence ID" value="KCW48986"/>
    <property type="gene ID" value="EUGRSUZ_K02599"/>
</dbReference>
<dbReference type="Gene3D" id="3.40.630.10">
    <property type="entry name" value="Zn peptidases"/>
    <property type="match status" value="1"/>
</dbReference>
<evidence type="ECO:0000256" key="3">
    <source>
        <dbReference type="ARBA" id="ARBA00023211"/>
    </source>
</evidence>
<dbReference type="FunFam" id="3.30.70.360:FF:000001">
    <property type="entry name" value="N-acetyldiaminopimelate deacetylase"/>
    <property type="match status" value="1"/>
</dbReference>
<dbReference type="EMBL" id="KK198763">
    <property type="protein sequence ID" value="KCW48986.1"/>
    <property type="molecule type" value="Genomic_DNA"/>
</dbReference>
<accession>A0A059A5Q7</accession>
<comment type="similarity">
    <text evidence="1">Belongs to the peptidase M20 family.</text>
</comment>
<feature type="domain" description="Peptidase M20 dimerisation" evidence="4">
    <location>
        <begin position="114"/>
        <end position="209"/>
    </location>
</feature>
<dbReference type="InParanoid" id="A0A059A5Q7"/>
<dbReference type="InterPro" id="IPR002933">
    <property type="entry name" value="Peptidase_M20"/>
</dbReference>
<gene>
    <name evidence="5" type="ORF">EUGRSUZ_K02599</name>
</gene>
<evidence type="ECO:0000256" key="2">
    <source>
        <dbReference type="ARBA" id="ARBA00022801"/>
    </source>
</evidence>
<dbReference type="Pfam" id="PF01546">
    <property type="entry name" value="Peptidase_M20"/>
    <property type="match status" value="1"/>
</dbReference>
<dbReference type="MEROPS" id="M20.A02"/>
<dbReference type="InterPro" id="IPR036264">
    <property type="entry name" value="Bact_exopeptidase_dim_dom"/>
</dbReference>
<keyword evidence="3" id="KW-0464">Manganese</keyword>
<evidence type="ECO:0000313" key="5">
    <source>
        <dbReference type="EMBL" id="KCW48986.1"/>
    </source>
</evidence>
<dbReference type="PANTHER" id="PTHR11014:SF63">
    <property type="entry name" value="METALLOPEPTIDASE, PUTATIVE (AFU_ORTHOLOGUE AFUA_6G09600)-RELATED"/>
    <property type="match status" value="1"/>
</dbReference>
<dbReference type="AlphaFoldDB" id="A0A059A5Q7"/>
<evidence type="ECO:0000256" key="1">
    <source>
        <dbReference type="ARBA" id="ARBA00006153"/>
    </source>
</evidence>
<dbReference type="GO" id="GO:0010179">
    <property type="term" value="F:IAA-Ala conjugate hydrolase activity"/>
    <property type="evidence" value="ECO:0000318"/>
    <property type="project" value="GO_Central"/>
</dbReference>
<dbReference type="Gene3D" id="3.30.70.360">
    <property type="match status" value="1"/>
</dbReference>
<dbReference type="Pfam" id="PF07687">
    <property type="entry name" value="M20_dimer"/>
    <property type="match status" value="1"/>
</dbReference>
<evidence type="ECO:0000259" key="4">
    <source>
        <dbReference type="Pfam" id="PF07687"/>
    </source>
</evidence>
<dbReference type="GO" id="GO:0009850">
    <property type="term" value="P:auxin metabolic process"/>
    <property type="evidence" value="ECO:0000318"/>
    <property type="project" value="GO_Central"/>
</dbReference>
<name>A0A059A5Q7_EUCGR</name>
<protein>
    <recommendedName>
        <fullName evidence="4">Peptidase M20 dimerisation domain-containing protein</fullName>
    </recommendedName>
</protein>
<reference evidence="5" key="1">
    <citation type="submission" date="2013-07" db="EMBL/GenBank/DDBJ databases">
        <title>The genome of Eucalyptus grandis.</title>
        <authorList>
            <person name="Schmutz J."/>
            <person name="Hayes R."/>
            <person name="Myburg A."/>
            <person name="Tuskan G."/>
            <person name="Grattapaglia D."/>
            <person name="Rokhsar D.S."/>
        </authorList>
    </citation>
    <scope>NUCLEOTIDE SEQUENCE</scope>
    <source>
        <tissue evidence="5">Leaf extractions</tissue>
    </source>
</reference>